<organism evidence="2 3">
    <name type="scientific">Claviceps aff. purpurea</name>
    <dbReference type="NCBI Taxonomy" id="1967640"/>
    <lineage>
        <taxon>Eukaryota</taxon>
        <taxon>Fungi</taxon>
        <taxon>Dikarya</taxon>
        <taxon>Ascomycota</taxon>
        <taxon>Pezizomycotina</taxon>
        <taxon>Sordariomycetes</taxon>
        <taxon>Hypocreomycetidae</taxon>
        <taxon>Hypocreales</taxon>
        <taxon>Clavicipitaceae</taxon>
        <taxon>Claviceps</taxon>
    </lineage>
</organism>
<protein>
    <submittedName>
        <fullName evidence="2">Uncharacterized protein</fullName>
    </submittedName>
</protein>
<evidence type="ECO:0000256" key="1">
    <source>
        <dbReference type="SAM" id="MobiDB-lite"/>
    </source>
</evidence>
<feature type="region of interest" description="Disordered" evidence="1">
    <location>
        <begin position="44"/>
        <end position="72"/>
    </location>
</feature>
<dbReference type="EMBL" id="SRRH01000012">
    <property type="protein sequence ID" value="KAG6303188.1"/>
    <property type="molecule type" value="Genomic_DNA"/>
</dbReference>
<keyword evidence="3" id="KW-1185">Reference proteome</keyword>
<evidence type="ECO:0000313" key="2">
    <source>
        <dbReference type="EMBL" id="KAG6303188.1"/>
    </source>
</evidence>
<dbReference type="AlphaFoldDB" id="A0A9P7QT99"/>
<name>A0A9P7QT99_9HYPO</name>
<proteinExistence type="predicted"/>
<reference evidence="2 3" key="1">
    <citation type="journal article" date="2020" name="bioRxiv">
        <title>Whole genome comparisons of ergot fungi reveals the divergence and evolution of species within the genus Claviceps are the result of varying mechanisms driving genome evolution and host range expansion.</title>
        <authorList>
            <person name="Wyka S.A."/>
            <person name="Mondo S.J."/>
            <person name="Liu M."/>
            <person name="Dettman J."/>
            <person name="Nalam V."/>
            <person name="Broders K.D."/>
        </authorList>
    </citation>
    <scope>NUCLEOTIDE SEQUENCE [LARGE SCALE GENOMIC DNA]</scope>
    <source>
        <strain evidence="2 3">Clav52</strain>
    </source>
</reference>
<sequence length="72" mass="7619">MAFGASTSAETKTTIDFAGIARLRFGRPREVVQDIAVDIVDGIFERGTSTETGPVEDKTRSKEDGGGGGRTE</sequence>
<dbReference type="Proteomes" id="UP000707071">
    <property type="component" value="Unassembled WGS sequence"/>
</dbReference>
<gene>
    <name evidence="2" type="ORF">E4U09_000673</name>
</gene>
<accession>A0A9P7QT99</accession>
<feature type="compositionally biased region" description="Basic and acidic residues" evidence="1">
    <location>
        <begin position="55"/>
        <end position="72"/>
    </location>
</feature>
<evidence type="ECO:0000313" key="3">
    <source>
        <dbReference type="Proteomes" id="UP000707071"/>
    </source>
</evidence>
<comment type="caution">
    <text evidence="2">The sequence shown here is derived from an EMBL/GenBank/DDBJ whole genome shotgun (WGS) entry which is preliminary data.</text>
</comment>